<evidence type="ECO:0000256" key="3">
    <source>
        <dbReference type="ARBA" id="ARBA00022448"/>
    </source>
</evidence>
<keyword evidence="4" id="KW-1003">Cell membrane</keyword>
<evidence type="ECO:0000313" key="9">
    <source>
        <dbReference type="EMBL" id="MDS9992199.1"/>
    </source>
</evidence>
<feature type="transmembrane region" description="Helical" evidence="8">
    <location>
        <begin position="153"/>
        <end position="171"/>
    </location>
</feature>
<gene>
    <name evidence="9" type="ORF">PNQ69_05420</name>
</gene>
<evidence type="ECO:0000256" key="7">
    <source>
        <dbReference type="ARBA" id="ARBA00023136"/>
    </source>
</evidence>
<evidence type="ECO:0000256" key="6">
    <source>
        <dbReference type="ARBA" id="ARBA00022989"/>
    </source>
</evidence>
<dbReference type="PANTHER" id="PTHR30047:SF7">
    <property type="entry name" value="HIGH-AFFINITY CHOLINE TRANSPORT PROTEIN"/>
    <property type="match status" value="1"/>
</dbReference>
<evidence type="ECO:0000256" key="2">
    <source>
        <dbReference type="ARBA" id="ARBA00005658"/>
    </source>
</evidence>
<feature type="transmembrane region" description="Helical" evidence="8">
    <location>
        <begin position="199"/>
        <end position="224"/>
    </location>
</feature>
<keyword evidence="10" id="KW-1185">Reference proteome</keyword>
<comment type="similarity">
    <text evidence="2">Belongs to the BCCT transporter (TC 2.A.15) family.</text>
</comment>
<feature type="transmembrane region" description="Helical" evidence="8">
    <location>
        <begin position="355"/>
        <end position="379"/>
    </location>
</feature>
<sequence length="543" mass="58822">MRLIAGSAAHPFHDWRHATMVFRISIALVALLVLIAGIAPGPFNGVVQTALADVIRSAGWLYLLIVFLTLSFLLYLAFGRFGNLRIGGEDAEPEFSRGSWLSMLFAAGMGIGLVFWGAAEPISHFLKPPEGLAPESMQAARASMRYAFFHWGLHPWAVYALIGLAMAWFQYNRNGRGLISDILQPVIGRHHRGWIGQSVNIAAVVATAVGVATTLGFGTIQIAAGVQRVFGVHAGLPLQMAVIGVAFVLYMLSTSTGVERGIKWLSNINLALAALLLLAVLVIGPTGFIFDTFTTTLGAYLNQLVTMSLRMSPFSGDRWVAEWTIFYWAWWIAWAPFVGAFIARVSRGRSVREFVVGVVLAPTLLGFLWFSVFGGTALWSQLFGHVDMLQALHNGYETVLFTLFDSLPGSLLLSSVALLLLMIFFVSSADSAVLVLASMSTDEAGDPPLARKVVWGVAVALIAAVLLLAGGLEALQGVITIAALPFALLMVLVIVSLYRVLDAESNRQHRQAQRARHMIEAWIAREQAAQQGRDGTGAEPPRP</sequence>
<organism evidence="9 10">
    <name type="scientific">Xanthomonas hawaiiensis</name>
    <dbReference type="NCBI Taxonomy" id="3003247"/>
    <lineage>
        <taxon>Bacteria</taxon>
        <taxon>Pseudomonadati</taxon>
        <taxon>Pseudomonadota</taxon>
        <taxon>Gammaproteobacteria</taxon>
        <taxon>Lysobacterales</taxon>
        <taxon>Lysobacteraceae</taxon>
        <taxon>Xanthomonas</taxon>
    </lineage>
</organism>
<keyword evidence="7 8" id="KW-0472">Membrane</keyword>
<evidence type="ECO:0000256" key="4">
    <source>
        <dbReference type="ARBA" id="ARBA00022475"/>
    </source>
</evidence>
<dbReference type="Pfam" id="PF02028">
    <property type="entry name" value="BCCT"/>
    <property type="match status" value="1"/>
</dbReference>
<dbReference type="EMBL" id="JAQMHB010000001">
    <property type="protein sequence ID" value="MDS9992199.1"/>
    <property type="molecule type" value="Genomic_DNA"/>
</dbReference>
<keyword evidence="6 8" id="KW-1133">Transmembrane helix</keyword>
<name>A0ABU2I231_9XANT</name>
<feature type="transmembrane region" description="Helical" evidence="8">
    <location>
        <begin position="325"/>
        <end position="343"/>
    </location>
</feature>
<feature type="transmembrane region" description="Helical" evidence="8">
    <location>
        <begin position="230"/>
        <end position="252"/>
    </location>
</feature>
<evidence type="ECO:0000256" key="5">
    <source>
        <dbReference type="ARBA" id="ARBA00022692"/>
    </source>
</evidence>
<dbReference type="Proteomes" id="UP001260534">
    <property type="component" value="Unassembled WGS sequence"/>
</dbReference>
<dbReference type="PANTHER" id="PTHR30047">
    <property type="entry name" value="HIGH-AFFINITY CHOLINE TRANSPORT PROTEIN-RELATED"/>
    <property type="match status" value="1"/>
</dbReference>
<feature type="transmembrane region" description="Helical" evidence="8">
    <location>
        <begin position="449"/>
        <end position="472"/>
    </location>
</feature>
<dbReference type="InterPro" id="IPR000060">
    <property type="entry name" value="BCCT_transptr"/>
</dbReference>
<feature type="transmembrane region" description="Helical" evidence="8">
    <location>
        <begin position="478"/>
        <end position="501"/>
    </location>
</feature>
<feature type="transmembrane region" description="Helical" evidence="8">
    <location>
        <begin position="411"/>
        <end position="437"/>
    </location>
</feature>
<proteinExistence type="inferred from homology"/>
<keyword evidence="5 8" id="KW-0812">Transmembrane</keyword>
<comment type="subcellular location">
    <subcellularLocation>
        <location evidence="1">Cell membrane</location>
        <topology evidence="1">Multi-pass membrane protein</topology>
    </subcellularLocation>
</comment>
<reference evidence="9 10" key="1">
    <citation type="submission" date="2023-01" db="EMBL/GenBank/DDBJ databases">
        <title>Xanthomonas hawaiianensis sp. nov. isolated from Araceae family in Hawaii.</title>
        <authorList>
            <person name="Chunag S.-C."/>
            <person name="Dobhal S."/>
            <person name="Alvarez A."/>
            <person name="Arif M."/>
        </authorList>
    </citation>
    <scope>NUCLEOTIDE SEQUENCE [LARGE SCALE GENOMIC DNA]</scope>
    <source>
        <strain evidence="9 10">A2111</strain>
    </source>
</reference>
<feature type="transmembrane region" description="Helical" evidence="8">
    <location>
        <begin position="20"/>
        <end position="39"/>
    </location>
</feature>
<evidence type="ECO:0000313" key="10">
    <source>
        <dbReference type="Proteomes" id="UP001260534"/>
    </source>
</evidence>
<feature type="transmembrane region" description="Helical" evidence="8">
    <location>
        <begin position="264"/>
        <end position="290"/>
    </location>
</feature>
<keyword evidence="3" id="KW-0813">Transport</keyword>
<feature type="transmembrane region" description="Helical" evidence="8">
    <location>
        <begin position="59"/>
        <end position="78"/>
    </location>
</feature>
<protein>
    <submittedName>
        <fullName evidence="9">BCCT family transporter</fullName>
    </submittedName>
</protein>
<feature type="transmembrane region" description="Helical" evidence="8">
    <location>
        <begin position="99"/>
        <end position="119"/>
    </location>
</feature>
<accession>A0ABU2I231</accession>
<comment type="caution">
    <text evidence="9">The sequence shown here is derived from an EMBL/GenBank/DDBJ whole genome shotgun (WGS) entry which is preliminary data.</text>
</comment>
<dbReference type="NCBIfam" id="TIGR00842">
    <property type="entry name" value="bcct"/>
    <property type="match status" value="1"/>
</dbReference>
<evidence type="ECO:0000256" key="1">
    <source>
        <dbReference type="ARBA" id="ARBA00004651"/>
    </source>
</evidence>
<evidence type="ECO:0000256" key="8">
    <source>
        <dbReference type="SAM" id="Phobius"/>
    </source>
</evidence>